<keyword evidence="14" id="KW-1185">Reference proteome</keyword>
<proteinExistence type="inferred from homology"/>
<dbReference type="GO" id="GO:0008237">
    <property type="term" value="F:metallopeptidase activity"/>
    <property type="evidence" value="ECO:0007669"/>
    <property type="project" value="UniProtKB-KW"/>
</dbReference>
<dbReference type="Pfam" id="PF04082">
    <property type="entry name" value="Fungal_trans"/>
    <property type="match status" value="1"/>
</dbReference>
<evidence type="ECO:0000313" key="14">
    <source>
        <dbReference type="Proteomes" id="UP000781932"/>
    </source>
</evidence>
<dbReference type="InterPro" id="IPR024079">
    <property type="entry name" value="MetalloPept_cat_dom_sf"/>
</dbReference>
<dbReference type="Proteomes" id="UP000781932">
    <property type="component" value="Unassembled WGS sequence"/>
</dbReference>
<dbReference type="RefSeq" id="XP_038749112.1">
    <property type="nucleotide sequence ID" value="XM_038885913.1"/>
</dbReference>
<keyword evidence="10" id="KW-0539">Nucleus</keyword>
<feature type="domain" description="Xylanolytic transcriptional activator regulatory" evidence="12">
    <location>
        <begin position="731"/>
        <end position="806"/>
    </location>
</feature>
<dbReference type="GO" id="GO:0003677">
    <property type="term" value="F:DNA binding"/>
    <property type="evidence" value="ECO:0007669"/>
    <property type="project" value="InterPro"/>
</dbReference>
<dbReference type="GeneID" id="62158987"/>
<reference evidence="13" key="2">
    <citation type="submission" date="2020-11" db="EMBL/GenBank/DDBJ databases">
        <title>Whole genome sequencing of Colletotrichum sp.</title>
        <authorList>
            <person name="Li H."/>
        </authorList>
    </citation>
    <scope>NUCLEOTIDE SEQUENCE</scope>
    <source>
        <strain evidence="13">CkLH20</strain>
    </source>
</reference>
<dbReference type="EMBL" id="JAATWM020000007">
    <property type="protein sequence ID" value="KAF9879651.1"/>
    <property type="molecule type" value="Genomic_DNA"/>
</dbReference>
<organism evidence="13 14">
    <name type="scientific">Colletotrichum karsti</name>
    <dbReference type="NCBI Taxonomy" id="1095194"/>
    <lineage>
        <taxon>Eukaryota</taxon>
        <taxon>Fungi</taxon>
        <taxon>Dikarya</taxon>
        <taxon>Ascomycota</taxon>
        <taxon>Pezizomycotina</taxon>
        <taxon>Sordariomycetes</taxon>
        <taxon>Hypocreomycetidae</taxon>
        <taxon>Glomerellales</taxon>
        <taxon>Glomerellaceae</taxon>
        <taxon>Colletotrichum</taxon>
        <taxon>Colletotrichum boninense species complex</taxon>
    </lineage>
</organism>
<evidence type="ECO:0000259" key="12">
    <source>
        <dbReference type="SMART" id="SM00906"/>
    </source>
</evidence>
<dbReference type="InterPro" id="IPR007219">
    <property type="entry name" value="XnlR_reg_dom"/>
</dbReference>
<dbReference type="GO" id="GO:0008270">
    <property type="term" value="F:zinc ion binding"/>
    <property type="evidence" value="ECO:0007669"/>
    <property type="project" value="InterPro"/>
</dbReference>
<keyword evidence="3" id="KW-0645">Protease</keyword>
<evidence type="ECO:0000313" key="13">
    <source>
        <dbReference type="EMBL" id="KAF9879651.1"/>
    </source>
</evidence>
<evidence type="ECO:0000256" key="7">
    <source>
        <dbReference type="ARBA" id="ARBA00022833"/>
    </source>
</evidence>
<evidence type="ECO:0000256" key="11">
    <source>
        <dbReference type="SAM" id="MobiDB-lite"/>
    </source>
</evidence>
<feature type="compositionally biased region" description="Polar residues" evidence="11">
    <location>
        <begin position="570"/>
        <end position="586"/>
    </location>
</feature>
<name>A0A9P6IFL8_9PEZI</name>
<dbReference type="Pfam" id="PF05572">
    <property type="entry name" value="Peptidase_M43"/>
    <property type="match status" value="1"/>
</dbReference>
<evidence type="ECO:0000256" key="6">
    <source>
        <dbReference type="ARBA" id="ARBA00022801"/>
    </source>
</evidence>
<dbReference type="GO" id="GO:0006508">
    <property type="term" value="P:proteolysis"/>
    <property type="evidence" value="ECO:0007669"/>
    <property type="project" value="UniProtKB-KW"/>
</dbReference>
<keyword evidence="7" id="KW-0862">Zinc</keyword>
<comment type="caution">
    <text evidence="13">The sequence shown here is derived from an EMBL/GenBank/DDBJ whole genome shotgun (WGS) entry which is preliminary data.</text>
</comment>
<dbReference type="PANTHER" id="PTHR47466">
    <property type="match status" value="1"/>
</dbReference>
<sequence>MEPPSESSGDANNGLQRLVEIGQPVDIGLASQICLKVHEILNEARRRISSGTKVQSSNHSKRIGNEAERFALWIDGFSVSSGQLDDILDNSKELRIAVYPLLYELGKTVYHGSIESKMLSLGNRESSLKLEKLRTLLSELSSTSELAVDHSDDGSSEDGRSIASDAQDILDDVAFFVDSLMDLSPALESPILDLGLKEPVTPAEHGLQAPSSFAETYSANPNTRQSDSGHGSREVPSSAFCFSAMHLKFGCFMAFIALVSGAATQKKEQFECGNEEPSVEHMEISKVLAQQEALESSNGTLRLAASTITVETYFHVVASSRSVAGGWLTERMLSEQLDVMRENFEPHGISFDLIQTTRTVNTKWSRNGDATAMKRSLRQGSYRALNLYFLQDLPSVYGRCTLPENVRLGSRAFVDDGCTIRSTTLPGGSETGSNYGKTTVHEIGHWLGLYHTFNGNSCTGSGDYVSDTPAQASASMGCPTGRDSCPGQRGLDPIRNHMDYSSHASRSRLISPDYTDPGSNAARPDQAYPSVESAESQENCQPSASYTFNISLARTHLRAQGIAMTDSDKQGSSLSTDPTRPSSPSIHTPLEFGVGSVDPLWLIDEKEAIRLCDLYEAEIGIQYPFLNMTKLVDNVRTLYRAMATGSQNGFAFTAMPGPTVIDPLDLDLIKMVISAGSVVEAGGSSQLGKALFLGVRKASHDKLWEPAGIKNTMLFVLLAIYSFMTGDDLQAWRLVGISARWCLEIGLHQSATVNRLFREEEQQKVALRLFWCVYTLDRRWGFGAGLPFVMHHCDVDRNLPEPDDAVPYLKAMVAYSQIGNKVWSTSYNSARTTGAVRDDEISYLLYLIDRWYEELPESLRLSQDWESREWTQATRVPQRLQLLLHLRTNQMKILLLQPILHSPSSLKANKSKVQSLIRFAKDTIRKLHSLNKSTDIYQTQQMCFNHFLVSALGVIFLVVALAPSEYGSTVRDEFHVALDLIRGLSAKSYVSIGGGPRDSRSAQFGRNTSTVLEQRRSFAARCITDE</sequence>
<feature type="region of interest" description="Disordered" evidence="11">
    <location>
        <begin position="471"/>
        <end position="540"/>
    </location>
</feature>
<dbReference type="SUPFAM" id="SSF55486">
    <property type="entry name" value="Metalloproteases ('zincins'), catalytic domain"/>
    <property type="match status" value="1"/>
</dbReference>
<keyword evidence="8" id="KW-0482">Metalloprotease</keyword>
<gene>
    <name evidence="13" type="ORF">CkaCkLH20_03194</name>
</gene>
<dbReference type="GO" id="GO:0006351">
    <property type="term" value="P:DNA-templated transcription"/>
    <property type="evidence" value="ECO:0007669"/>
    <property type="project" value="InterPro"/>
</dbReference>
<dbReference type="OrthoDB" id="3971593at2759"/>
<keyword evidence="6" id="KW-0378">Hydrolase</keyword>
<accession>A0A9P6IFL8</accession>
<dbReference type="CDD" id="cd04275">
    <property type="entry name" value="ZnMc_pappalysin_like"/>
    <property type="match status" value="1"/>
</dbReference>
<evidence type="ECO:0000256" key="9">
    <source>
        <dbReference type="ARBA" id="ARBA00023157"/>
    </source>
</evidence>
<dbReference type="SMART" id="SM00906">
    <property type="entry name" value="Fungal_trans"/>
    <property type="match status" value="1"/>
</dbReference>
<keyword evidence="5" id="KW-0732">Signal</keyword>
<comment type="function">
    <text evidence="1">Secreted metalloproteinase that allows assimilation of proteinaceous substrates.</text>
</comment>
<evidence type="ECO:0000256" key="8">
    <source>
        <dbReference type="ARBA" id="ARBA00023049"/>
    </source>
</evidence>
<evidence type="ECO:0000256" key="5">
    <source>
        <dbReference type="ARBA" id="ARBA00022729"/>
    </source>
</evidence>
<evidence type="ECO:0000256" key="3">
    <source>
        <dbReference type="ARBA" id="ARBA00022670"/>
    </source>
</evidence>
<comment type="similarity">
    <text evidence="2">Belongs to the peptidase M43B family.</text>
</comment>
<evidence type="ECO:0000256" key="10">
    <source>
        <dbReference type="ARBA" id="ARBA00023242"/>
    </source>
</evidence>
<keyword evidence="9" id="KW-1015">Disulfide bond</keyword>
<protein>
    <submittedName>
        <fullName evidence="13">Fungal specific transcription factor domain-containing protein</fullName>
    </submittedName>
</protein>
<dbReference type="InterPro" id="IPR008754">
    <property type="entry name" value="Peptidase_M43"/>
</dbReference>
<feature type="region of interest" description="Disordered" evidence="11">
    <location>
        <begin position="564"/>
        <end position="589"/>
    </location>
</feature>
<evidence type="ECO:0000256" key="1">
    <source>
        <dbReference type="ARBA" id="ARBA00003174"/>
    </source>
</evidence>
<keyword evidence="4" id="KW-0479">Metal-binding</keyword>
<reference evidence="13" key="1">
    <citation type="submission" date="2020-03" db="EMBL/GenBank/DDBJ databases">
        <authorList>
            <person name="He L."/>
        </authorList>
    </citation>
    <scope>NUCLEOTIDE SEQUENCE</scope>
    <source>
        <strain evidence="13">CkLH20</strain>
    </source>
</reference>
<evidence type="ECO:0000256" key="2">
    <source>
        <dbReference type="ARBA" id="ARBA00008721"/>
    </source>
</evidence>
<dbReference type="Gene3D" id="3.40.390.10">
    <property type="entry name" value="Collagenase (Catalytic Domain)"/>
    <property type="match status" value="1"/>
</dbReference>
<dbReference type="AlphaFoldDB" id="A0A9P6IFL8"/>
<dbReference type="CDD" id="cd12148">
    <property type="entry name" value="fungal_TF_MHR"/>
    <property type="match status" value="1"/>
</dbReference>
<evidence type="ECO:0000256" key="4">
    <source>
        <dbReference type="ARBA" id="ARBA00022723"/>
    </source>
</evidence>
<dbReference type="PANTHER" id="PTHR47466:SF1">
    <property type="entry name" value="METALLOPROTEASE MEP1 (AFU_ORTHOLOGUE AFUA_1G07730)-RELATED"/>
    <property type="match status" value="1"/>
</dbReference>